<dbReference type="FunFam" id="1.25.40.10:FF:001543">
    <property type="entry name" value="Pentatricopeptide repeat-containing protein At1g32415, mitochondrial"/>
    <property type="match status" value="1"/>
</dbReference>
<evidence type="ECO:0000313" key="4">
    <source>
        <dbReference type="Proteomes" id="UP001163823"/>
    </source>
</evidence>
<dbReference type="PROSITE" id="PS51375">
    <property type="entry name" value="PPR"/>
    <property type="match status" value="7"/>
</dbReference>
<dbReference type="InterPro" id="IPR046848">
    <property type="entry name" value="E_motif"/>
</dbReference>
<sequence>MGNHLRRLFVFKVRDKAKTGCFFWVSASRFQPMRLNSPIRKAVNACRLFQTLSSFAKFSSNFRCYTIHFRYFKTDLRISKTHDPKFYFDDSQLLHYLSKRWVQEARRLLEKSPESNRQFRVVQWTSLLSKYCKNGYVDEAQVLFEIMPDRNLVTYNAMLSGYVQSGRLNEACQFFEEMPERNVVSWTSMLCGLADAGKIEDARKLFDVMPERNVVSWNSMVAGLVRNGDLEGARWFFVQTPGKNIISWNAMIAGYAEHCRMEEARILFDEMEDRNVITWTSMIAGYCRAGNVEEGYYLFQRMPEKNVVSWTAMIGGFTWNGLFKKALLLFLEMRTSDTKPNGETFVSLAYACAGLSFTYLGKQLHAQLIINNWDYDDYDGRLCRGLIHMYSMLGIMGFADSIFRNNQNNCNTQSFNSMINGYIQIGQLKKAQYLFDEVPVRDWISWTCLITGYFGVGQVPKACNVFNNMPDKDAVAWTAMISGHVQNELFAEANCLFAEMRAQGVSPLNSTYSVLLGATGAMANLDQGRKLHCMQLKTLSEYDLILENSLISMYAKCGEIEDSYSIFLNMTARDVISWNTMIMGFSYHGRPSEAVKVYEAMIESGTHPNSVTFLGVLSASGHAGLVDQGWELLSSMINVYELQPGLEHYICMINLLGRAGKVKEAEQFVLRLPFEPDHAIWGALLGVCGLDEANAEIARRSATRLLELDPLNAPGHVVLCNFYAANGWHAKERELRKDMGLKGVKKVPGCSWISLKGNVDVFLSGDRLPPQVQEMLLLLFGINAAQKERTLECAEYEI</sequence>
<feature type="repeat" description="PPR" evidence="2">
    <location>
        <begin position="411"/>
        <end position="445"/>
    </location>
</feature>
<dbReference type="KEGG" id="qsa:O6P43_021983"/>
<feature type="repeat" description="PPR" evidence="2">
    <location>
        <begin position="473"/>
        <end position="507"/>
    </location>
</feature>
<name>A0AAD7LC43_QUISA</name>
<keyword evidence="1" id="KW-0677">Repeat</keyword>
<dbReference type="GO" id="GO:0048731">
    <property type="term" value="P:system development"/>
    <property type="evidence" value="ECO:0007669"/>
    <property type="project" value="UniProtKB-ARBA"/>
</dbReference>
<reference evidence="3" key="1">
    <citation type="journal article" date="2023" name="Science">
        <title>Elucidation of the pathway for biosynthesis of saponin adjuvants from the soapbark tree.</title>
        <authorList>
            <person name="Reed J."/>
            <person name="Orme A."/>
            <person name="El-Demerdash A."/>
            <person name="Owen C."/>
            <person name="Martin L.B.B."/>
            <person name="Misra R.C."/>
            <person name="Kikuchi S."/>
            <person name="Rejzek M."/>
            <person name="Martin A.C."/>
            <person name="Harkess A."/>
            <person name="Leebens-Mack J."/>
            <person name="Louveau T."/>
            <person name="Stephenson M.J."/>
            <person name="Osbourn A."/>
        </authorList>
    </citation>
    <scope>NUCLEOTIDE SEQUENCE</scope>
    <source>
        <strain evidence="3">S10</strain>
    </source>
</reference>
<comment type="caution">
    <text evidence="3">The sequence shown here is derived from an EMBL/GenBank/DDBJ whole genome shotgun (WGS) entry which is preliminary data.</text>
</comment>
<gene>
    <name evidence="3" type="ORF">O6P43_021983</name>
</gene>
<dbReference type="InterPro" id="IPR011990">
    <property type="entry name" value="TPR-like_helical_dom_sf"/>
</dbReference>
<dbReference type="FunFam" id="1.25.40.10:FF:002419">
    <property type="entry name" value="Pentatricopeptide repeat-containing protein"/>
    <property type="match status" value="1"/>
</dbReference>
<feature type="repeat" description="PPR" evidence="2">
    <location>
        <begin position="275"/>
        <end position="309"/>
    </location>
</feature>
<dbReference type="InterPro" id="IPR002885">
    <property type="entry name" value="PPR_rpt"/>
</dbReference>
<feature type="repeat" description="PPR" evidence="2">
    <location>
        <begin position="151"/>
        <end position="185"/>
    </location>
</feature>
<dbReference type="Proteomes" id="UP001163823">
    <property type="component" value="Chromosome 9"/>
</dbReference>
<protein>
    <submittedName>
        <fullName evidence="3">Pentatricopeptide repeat-containing protein</fullName>
    </submittedName>
</protein>
<evidence type="ECO:0000313" key="3">
    <source>
        <dbReference type="EMBL" id="KAJ7955384.1"/>
    </source>
</evidence>
<dbReference type="Pfam" id="PF12854">
    <property type="entry name" value="PPR_1"/>
    <property type="match status" value="1"/>
</dbReference>
<dbReference type="EMBL" id="JARAOO010000009">
    <property type="protein sequence ID" value="KAJ7955384.1"/>
    <property type="molecule type" value="Genomic_DNA"/>
</dbReference>
<dbReference type="Pfam" id="PF01535">
    <property type="entry name" value="PPR"/>
    <property type="match status" value="7"/>
</dbReference>
<evidence type="ECO:0000256" key="1">
    <source>
        <dbReference type="ARBA" id="ARBA00022737"/>
    </source>
</evidence>
<dbReference type="NCBIfam" id="TIGR00756">
    <property type="entry name" value="PPR"/>
    <property type="match status" value="7"/>
</dbReference>
<dbReference type="InterPro" id="IPR046960">
    <property type="entry name" value="PPR_At4g14850-like_plant"/>
</dbReference>
<keyword evidence="4" id="KW-1185">Reference proteome</keyword>
<dbReference type="PANTHER" id="PTHR47926">
    <property type="entry name" value="PENTATRICOPEPTIDE REPEAT-CONTAINING PROTEIN"/>
    <property type="match status" value="1"/>
</dbReference>
<feature type="repeat" description="PPR" evidence="2">
    <location>
        <begin position="244"/>
        <end position="274"/>
    </location>
</feature>
<dbReference type="SUPFAM" id="SSF48452">
    <property type="entry name" value="TPR-like"/>
    <property type="match status" value="2"/>
</dbReference>
<evidence type="ECO:0000256" key="2">
    <source>
        <dbReference type="PROSITE-ProRule" id="PRU00708"/>
    </source>
</evidence>
<dbReference type="Pfam" id="PF13041">
    <property type="entry name" value="PPR_2"/>
    <property type="match status" value="4"/>
</dbReference>
<accession>A0AAD7LC43</accession>
<feature type="repeat" description="PPR" evidence="2">
    <location>
        <begin position="120"/>
        <end position="150"/>
    </location>
</feature>
<dbReference type="Gene3D" id="1.25.40.10">
    <property type="entry name" value="Tetratricopeptide repeat domain"/>
    <property type="match status" value="6"/>
</dbReference>
<dbReference type="GO" id="GO:0009451">
    <property type="term" value="P:RNA modification"/>
    <property type="evidence" value="ECO:0007669"/>
    <property type="project" value="InterPro"/>
</dbReference>
<feature type="repeat" description="PPR" evidence="2">
    <location>
        <begin position="574"/>
        <end position="608"/>
    </location>
</feature>
<proteinExistence type="predicted"/>
<organism evidence="3 4">
    <name type="scientific">Quillaja saponaria</name>
    <name type="common">Soap bark tree</name>
    <dbReference type="NCBI Taxonomy" id="32244"/>
    <lineage>
        <taxon>Eukaryota</taxon>
        <taxon>Viridiplantae</taxon>
        <taxon>Streptophyta</taxon>
        <taxon>Embryophyta</taxon>
        <taxon>Tracheophyta</taxon>
        <taxon>Spermatophyta</taxon>
        <taxon>Magnoliopsida</taxon>
        <taxon>eudicotyledons</taxon>
        <taxon>Gunneridae</taxon>
        <taxon>Pentapetalae</taxon>
        <taxon>rosids</taxon>
        <taxon>fabids</taxon>
        <taxon>Fabales</taxon>
        <taxon>Quillajaceae</taxon>
        <taxon>Quillaja</taxon>
    </lineage>
</organism>
<dbReference type="Pfam" id="PF20431">
    <property type="entry name" value="E_motif"/>
    <property type="match status" value="1"/>
</dbReference>
<dbReference type="FunFam" id="1.25.40.10:FF:000125">
    <property type="entry name" value="Pentatricopeptide repeat-containing protein"/>
    <property type="match status" value="1"/>
</dbReference>
<dbReference type="PANTHER" id="PTHR47926:SF404">
    <property type="entry name" value="(PPR) REPEAT-CONTAINING PROTEIN, PUTATIVE-RELATED"/>
    <property type="match status" value="1"/>
</dbReference>
<dbReference type="GO" id="GO:0003723">
    <property type="term" value="F:RNA binding"/>
    <property type="evidence" value="ECO:0007669"/>
    <property type="project" value="InterPro"/>
</dbReference>
<dbReference type="AlphaFoldDB" id="A0AAD7LC43"/>